<dbReference type="OMA" id="KNYEHKA"/>
<proteinExistence type="predicted"/>
<accession>A0A8D2Q110</accession>
<feature type="coiled-coil region" evidence="1">
    <location>
        <begin position="1"/>
        <end position="85"/>
    </location>
</feature>
<keyword evidence="1" id="KW-0175">Coiled coil</keyword>
<evidence type="ECO:0000313" key="3">
    <source>
        <dbReference type="Proteomes" id="UP000694545"/>
    </source>
</evidence>
<dbReference type="PANTHER" id="PTHR15715">
    <property type="entry name" value="CENTROSOMAL PROTEIN OF 170 KDA"/>
    <property type="match status" value="1"/>
</dbReference>
<dbReference type="PANTHER" id="PTHR15715:SF21">
    <property type="entry name" value="TRAF3-INTERACTING JNK-ACTIVATING MODULATOR"/>
    <property type="match status" value="1"/>
</dbReference>
<evidence type="ECO:0000256" key="1">
    <source>
        <dbReference type="SAM" id="Coils"/>
    </source>
</evidence>
<keyword evidence="3" id="KW-1185">Reference proteome</keyword>
<dbReference type="InterPro" id="IPR051176">
    <property type="entry name" value="Cent_Immune-Sig_Mod"/>
</dbReference>
<evidence type="ECO:0000313" key="2">
    <source>
        <dbReference type="Ensembl" id="ENSVKKP00000014211.1"/>
    </source>
</evidence>
<reference evidence="2" key="1">
    <citation type="submission" date="2025-08" db="UniProtKB">
        <authorList>
            <consortium name="Ensembl"/>
        </authorList>
    </citation>
    <scope>IDENTIFICATION</scope>
</reference>
<reference evidence="2" key="2">
    <citation type="submission" date="2025-09" db="UniProtKB">
        <authorList>
            <consortium name="Ensembl"/>
        </authorList>
    </citation>
    <scope>IDENTIFICATION</scope>
</reference>
<organism evidence="2 3">
    <name type="scientific">Varanus komodoensis</name>
    <name type="common">Komodo dragon</name>
    <dbReference type="NCBI Taxonomy" id="61221"/>
    <lineage>
        <taxon>Eukaryota</taxon>
        <taxon>Metazoa</taxon>
        <taxon>Chordata</taxon>
        <taxon>Craniata</taxon>
        <taxon>Vertebrata</taxon>
        <taxon>Euteleostomi</taxon>
        <taxon>Lepidosauria</taxon>
        <taxon>Squamata</taxon>
        <taxon>Bifurcata</taxon>
        <taxon>Unidentata</taxon>
        <taxon>Episquamata</taxon>
        <taxon>Toxicofera</taxon>
        <taxon>Anguimorpha</taxon>
        <taxon>Paleoanguimorpha</taxon>
        <taxon>Varanoidea</taxon>
        <taxon>Varanidae</taxon>
        <taxon>Varanus</taxon>
    </lineage>
</organism>
<protein>
    <submittedName>
        <fullName evidence="2">Uncharacterized protein</fullName>
    </submittedName>
</protein>
<dbReference type="Ensembl" id="ENSVKKT00000014559.1">
    <property type="protein sequence ID" value="ENSVKKP00000014211.1"/>
    <property type="gene ID" value="ENSVKKG00000009788.1"/>
</dbReference>
<name>A0A8D2Q110_VARKO</name>
<sequence length="130" mass="15606">LKKIILEMEDQKKNYEHKAKESLQKLLEEKLQAEKQLQNAQRALTVADEDLTLWKEHYNALKNNWSQLMDKHSELENKLHVLEDKLKVPSLSLYGDIFQLFILHQLSGYHSQRQSEIRTRLHFLWLLSER</sequence>
<dbReference type="Proteomes" id="UP000694545">
    <property type="component" value="Unplaced"/>
</dbReference>
<dbReference type="AlphaFoldDB" id="A0A8D2Q110"/>